<name>A0A914R7T7_PAREQ</name>
<protein>
    <submittedName>
        <fullName evidence="2">Uncharacterized protein</fullName>
    </submittedName>
</protein>
<dbReference type="WBParaSite" id="PEQ_0000232801-mRNA-1">
    <property type="protein sequence ID" value="PEQ_0000232801-mRNA-1"/>
    <property type="gene ID" value="PEQ_0000232801"/>
</dbReference>
<dbReference type="Proteomes" id="UP000887564">
    <property type="component" value="Unplaced"/>
</dbReference>
<accession>A0A914R7T7</accession>
<evidence type="ECO:0000313" key="1">
    <source>
        <dbReference type="Proteomes" id="UP000887564"/>
    </source>
</evidence>
<reference evidence="2" key="1">
    <citation type="submission" date="2022-11" db="UniProtKB">
        <authorList>
            <consortium name="WormBaseParasite"/>
        </authorList>
    </citation>
    <scope>IDENTIFICATION</scope>
</reference>
<sequence>VDDAKNGQYSGVLVNQVKILEDADFLYIKNLFENNDDWACANCHMPDVSASVAYDVLQDPLYRPKWDHY</sequence>
<proteinExistence type="predicted"/>
<evidence type="ECO:0000313" key="2">
    <source>
        <dbReference type="WBParaSite" id="PEQ_0000232801-mRNA-1"/>
    </source>
</evidence>
<keyword evidence="1" id="KW-1185">Reference proteome</keyword>
<dbReference type="AlphaFoldDB" id="A0A914R7T7"/>
<organism evidence="1 2">
    <name type="scientific">Parascaris equorum</name>
    <name type="common">Equine roundworm</name>
    <dbReference type="NCBI Taxonomy" id="6256"/>
    <lineage>
        <taxon>Eukaryota</taxon>
        <taxon>Metazoa</taxon>
        <taxon>Ecdysozoa</taxon>
        <taxon>Nematoda</taxon>
        <taxon>Chromadorea</taxon>
        <taxon>Rhabditida</taxon>
        <taxon>Spirurina</taxon>
        <taxon>Ascaridomorpha</taxon>
        <taxon>Ascaridoidea</taxon>
        <taxon>Ascarididae</taxon>
        <taxon>Parascaris</taxon>
    </lineage>
</organism>